<protein>
    <submittedName>
        <fullName evidence="1">Class I SAM-dependent methyltransferase</fullName>
    </submittedName>
</protein>
<organism evidence="1 2">
    <name type="scientific">Shewanella schlegeliana</name>
    <dbReference type="NCBI Taxonomy" id="190308"/>
    <lineage>
        <taxon>Bacteria</taxon>
        <taxon>Pseudomonadati</taxon>
        <taxon>Pseudomonadota</taxon>
        <taxon>Gammaproteobacteria</taxon>
        <taxon>Alteromonadales</taxon>
        <taxon>Shewanellaceae</taxon>
        <taxon>Shewanella</taxon>
    </lineage>
</organism>
<evidence type="ECO:0000313" key="1">
    <source>
        <dbReference type="EMBL" id="MBL4911861.1"/>
    </source>
</evidence>
<dbReference type="Pfam" id="PF13489">
    <property type="entry name" value="Methyltransf_23"/>
    <property type="match status" value="1"/>
</dbReference>
<dbReference type="Proteomes" id="UP000604898">
    <property type="component" value="Unassembled WGS sequence"/>
</dbReference>
<reference evidence="1 2" key="1">
    <citation type="submission" date="2021-01" db="EMBL/GenBank/DDBJ databases">
        <title>Genome sequence of Shewanella schlegeliana JCM 11561.</title>
        <authorList>
            <person name="Zhang H."/>
            <person name="Li C."/>
        </authorList>
    </citation>
    <scope>NUCLEOTIDE SEQUENCE [LARGE SCALE GENOMIC DNA]</scope>
    <source>
        <strain evidence="1 2">JCM 11561</strain>
    </source>
</reference>
<dbReference type="PANTHER" id="PTHR43861">
    <property type="entry name" value="TRANS-ACONITATE 2-METHYLTRANSFERASE-RELATED"/>
    <property type="match status" value="1"/>
</dbReference>
<dbReference type="InterPro" id="IPR029063">
    <property type="entry name" value="SAM-dependent_MTases_sf"/>
</dbReference>
<accession>A0ABS1STJ7</accession>
<dbReference type="Gene3D" id="3.40.50.150">
    <property type="entry name" value="Vaccinia Virus protein VP39"/>
    <property type="match status" value="1"/>
</dbReference>
<gene>
    <name evidence="1" type="ORF">JMA39_01680</name>
</gene>
<dbReference type="SUPFAM" id="SSF53335">
    <property type="entry name" value="S-adenosyl-L-methionine-dependent methyltransferases"/>
    <property type="match status" value="1"/>
</dbReference>
<keyword evidence="1" id="KW-0808">Transferase</keyword>
<keyword evidence="1" id="KW-0489">Methyltransferase</keyword>
<dbReference type="CDD" id="cd02440">
    <property type="entry name" value="AdoMet_MTases"/>
    <property type="match status" value="1"/>
</dbReference>
<dbReference type="GO" id="GO:0032259">
    <property type="term" value="P:methylation"/>
    <property type="evidence" value="ECO:0007669"/>
    <property type="project" value="UniProtKB-KW"/>
</dbReference>
<evidence type="ECO:0000313" key="2">
    <source>
        <dbReference type="Proteomes" id="UP000604898"/>
    </source>
</evidence>
<dbReference type="RefSeq" id="WP_202720102.1">
    <property type="nucleotide sequence ID" value="NZ_BPEX01000006.1"/>
</dbReference>
<keyword evidence="2" id="KW-1185">Reference proteome</keyword>
<dbReference type="EMBL" id="JAESVD010000001">
    <property type="protein sequence ID" value="MBL4911861.1"/>
    <property type="molecule type" value="Genomic_DNA"/>
</dbReference>
<proteinExistence type="predicted"/>
<name>A0ABS1STJ7_9GAMM</name>
<comment type="caution">
    <text evidence="1">The sequence shown here is derived from an EMBL/GenBank/DDBJ whole genome shotgun (WGS) entry which is preliminary data.</text>
</comment>
<dbReference type="GO" id="GO:0008168">
    <property type="term" value="F:methyltransferase activity"/>
    <property type="evidence" value="ECO:0007669"/>
    <property type="project" value="UniProtKB-KW"/>
</dbReference>
<sequence>MLSKDKLKQMHGEAYVESFEKEQSQLRLARLISSLPVSKSHNVADFGCGSGMLVPLLSDRVDSYTGIDFSEQFIKAAKIKNQRSGSNINFVCADISKFCSENQDVFDLAFAMDFSEHVYDKEWLNILKAINSSLKEGGRLYIHTPNAEFFLEIMKKHNFIVKQFPEHIAVRDLQSNCDLLKSAGFEIGKTDLIAHYNVLRVLHPISFMPGIGRYFKARIFIEAIKNRRLDDY</sequence>